<keyword evidence="4" id="KW-0378">Hydrolase</keyword>
<evidence type="ECO:0000259" key="5">
    <source>
        <dbReference type="PROSITE" id="PS00631"/>
    </source>
</evidence>
<dbReference type="SUPFAM" id="SSF53187">
    <property type="entry name" value="Zn-dependent exopeptidases"/>
    <property type="match status" value="1"/>
</dbReference>
<dbReference type="InterPro" id="IPR011356">
    <property type="entry name" value="Leucine_aapep/pepB"/>
</dbReference>
<reference evidence="6" key="2">
    <citation type="journal article" date="2022" name="Microbiol. Resour. Announc.">
        <title>Whole-Genome Sequence of Entomortierella parvispora E1425, a Mucoromycotan Fungus Associated with Burkholderiaceae-Related Endosymbiotic Bacteria.</title>
        <authorList>
            <person name="Herlambang A."/>
            <person name="Guo Y."/>
            <person name="Takashima Y."/>
            <person name="Narisawa K."/>
            <person name="Ohta H."/>
            <person name="Nishizawa T."/>
        </authorList>
    </citation>
    <scope>NUCLEOTIDE SEQUENCE</scope>
    <source>
        <strain evidence="6">E1425</strain>
    </source>
</reference>
<dbReference type="InterPro" id="IPR000819">
    <property type="entry name" value="Peptidase_M17_C"/>
</dbReference>
<reference evidence="6" key="1">
    <citation type="submission" date="2021-11" db="EMBL/GenBank/DDBJ databases">
        <authorList>
            <person name="Herlambang A."/>
            <person name="Guo Y."/>
            <person name="Takashima Y."/>
            <person name="Nishizawa T."/>
        </authorList>
    </citation>
    <scope>NUCLEOTIDE SEQUENCE</scope>
    <source>
        <strain evidence="6">E1425</strain>
    </source>
</reference>
<comment type="caution">
    <text evidence="6">The sequence shown here is derived from an EMBL/GenBank/DDBJ whole genome shotgun (WGS) entry which is preliminary data.</text>
</comment>
<comment type="similarity">
    <text evidence="1">Belongs to the peptidase M17 family.</text>
</comment>
<dbReference type="EMBL" id="BQFW01000002">
    <property type="protein sequence ID" value="GJJ69065.1"/>
    <property type="molecule type" value="Genomic_DNA"/>
</dbReference>
<dbReference type="PANTHER" id="PTHR11963">
    <property type="entry name" value="LEUCINE AMINOPEPTIDASE-RELATED"/>
    <property type="match status" value="1"/>
</dbReference>
<dbReference type="OrthoDB" id="412814at2759"/>
<keyword evidence="7" id="KW-1185">Reference proteome</keyword>
<evidence type="ECO:0000256" key="2">
    <source>
        <dbReference type="ARBA" id="ARBA00022438"/>
    </source>
</evidence>
<accession>A0A9P3H2Y5</accession>
<organism evidence="6 7">
    <name type="scientific">Entomortierella parvispora</name>
    <dbReference type="NCBI Taxonomy" id="205924"/>
    <lineage>
        <taxon>Eukaryota</taxon>
        <taxon>Fungi</taxon>
        <taxon>Fungi incertae sedis</taxon>
        <taxon>Mucoromycota</taxon>
        <taxon>Mortierellomycotina</taxon>
        <taxon>Mortierellomycetes</taxon>
        <taxon>Mortierellales</taxon>
        <taxon>Mortierellaceae</taxon>
        <taxon>Entomortierella</taxon>
    </lineage>
</organism>
<evidence type="ECO:0000256" key="4">
    <source>
        <dbReference type="ARBA" id="ARBA00022801"/>
    </source>
</evidence>
<evidence type="ECO:0000313" key="6">
    <source>
        <dbReference type="EMBL" id="GJJ69065.1"/>
    </source>
</evidence>
<evidence type="ECO:0000313" key="7">
    <source>
        <dbReference type="Proteomes" id="UP000827284"/>
    </source>
</evidence>
<evidence type="ECO:0000256" key="1">
    <source>
        <dbReference type="ARBA" id="ARBA00009528"/>
    </source>
</evidence>
<dbReference type="GO" id="GO:0005737">
    <property type="term" value="C:cytoplasm"/>
    <property type="evidence" value="ECO:0007669"/>
    <property type="project" value="InterPro"/>
</dbReference>
<protein>
    <recommendedName>
        <fullName evidence="5">Cytosol aminopeptidase domain-containing protein</fullName>
    </recommendedName>
</protein>
<proteinExistence type="inferred from homology"/>
<evidence type="ECO:0000256" key="3">
    <source>
        <dbReference type="ARBA" id="ARBA00022670"/>
    </source>
</evidence>
<keyword evidence="2" id="KW-0031">Aminopeptidase</keyword>
<dbReference type="PANTHER" id="PTHR11963:SF48">
    <property type="entry name" value="DIPEPTIDASE B, ISOFORM A"/>
    <property type="match status" value="1"/>
</dbReference>
<dbReference type="AlphaFoldDB" id="A0A9P3H2Y5"/>
<dbReference type="GO" id="GO:0006508">
    <property type="term" value="P:proteolysis"/>
    <property type="evidence" value="ECO:0007669"/>
    <property type="project" value="UniProtKB-KW"/>
</dbReference>
<dbReference type="Gene3D" id="3.40.630.10">
    <property type="entry name" value="Zn peptidases"/>
    <property type="match status" value="1"/>
</dbReference>
<dbReference type="PROSITE" id="PS00631">
    <property type="entry name" value="CYTOSOL_AP"/>
    <property type="match status" value="1"/>
</dbReference>
<dbReference type="GO" id="GO:0030145">
    <property type="term" value="F:manganese ion binding"/>
    <property type="evidence" value="ECO:0007669"/>
    <property type="project" value="InterPro"/>
</dbReference>
<dbReference type="GO" id="GO:0070006">
    <property type="term" value="F:metalloaminopeptidase activity"/>
    <property type="evidence" value="ECO:0007669"/>
    <property type="project" value="InterPro"/>
</dbReference>
<keyword evidence="3" id="KW-0645">Protease</keyword>
<dbReference type="Proteomes" id="UP000827284">
    <property type="component" value="Unassembled WGS sequence"/>
</dbReference>
<dbReference type="Pfam" id="PF00883">
    <property type="entry name" value="Peptidase_M17"/>
    <property type="match status" value="1"/>
</dbReference>
<feature type="domain" description="Cytosol aminopeptidase" evidence="5">
    <location>
        <begin position="361"/>
        <end position="368"/>
    </location>
</feature>
<dbReference type="PRINTS" id="PR00481">
    <property type="entry name" value="LAMNOPPTDASE"/>
</dbReference>
<sequence>MTLALPAIVSASAADLHSHQKFDAVIAVYPTVCEDLLSTFKSIATYSAVDKSFGSSLALIPDQTVAGGRLILAPTGSLQGDSDDVRKFQEVTKAAMKKAMAAGSVSPLFYFPNSVAKSIKGHESEDDYSHFVEVSVLGALAATFDPIDVREHYEKVGQDNYKVKTIGILALGAELTKERLAFVNAVEIGRRVAKDLGSPNCERMTPIKFAEYVAAYFKTQPTIKVSVVEDVDYMEKEYPLLHAVARCSLSVPRHLPRVVKLEYKSAEPSKVKESLYFVGKGVTYDTGGADIKAGGVMRGMSRDKCGAASVAGFMATVAELQPKHVNVTAILSLVRNSVGSNAYVSDEVIYSRAGLRVLVGNTDAEGRMVMTDPLCECKEMILAERKAGTFIPSRLFTVATLTGHAIRAYGPYGICLDNGPARKANVSTRIQTGGHILGDPFEISTLRREDYESVAPGSAAEDVVQANDKASTMTARGHQYPMAFMCLASGLSNFGLEKEKKEQIAYTHVDVAGSAEELHGTGYSLPEVTGNPVPAFAATFLI</sequence>
<gene>
    <name evidence="6" type="ORF">EMPS_01411</name>
</gene>
<name>A0A9P3H2Y5_9FUNG</name>